<dbReference type="InterPro" id="IPR055060">
    <property type="entry name" value="ACOX_C_alpha1"/>
</dbReference>
<dbReference type="Gene3D" id="1.20.140.10">
    <property type="entry name" value="Butyryl-CoA Dehydrogenase, subunit A, domain 3"/>
    <property type="match status" value="1"/>
</dbReference>
<dbReference type="GO" id="GO:0033540">
    <property type="term" value="P:fatty acid beta-oxidation using acyl-CoA oxidase"/>
    <property type="evidence" value="ECO:0007669"/>
    <property type="project" value="TreeGrafter"/>
</dbReference>
<dbReference type="EMBL" id="KZ825836">
    <property type="protein sequence ID" value="PYH96550.1"/>
    <property type="molecule type" value="Genomic_DNA"/>
</dbReference>
<reference evidence="2 3" key="1">
    <citation type="submission" date="2018-02" db="EMBL/GenBank/DDBJ databases">
        <title>The genomes of Aspergillus section Nigri reveals drivers in fungal speciation.</title>
        <authorList>
            <consortium name="DOE Joint Genome Institute"/>
            <person name="Vesth T.C."/>
            <person name="Nybo J."/>
            <person name="Theobald S."/>
            <person name="Brandl J."/>
            <person name="Frisvad J.C."/>
            <person name="Nielsen K.F."/>
            <person name="Lyhne E.K."/>
            <person name="Kogle M.E."/>
            <person name="Kuo A."/>
            <person name="Riley R."/>
            <person name="Clum A."/>
            <person name="Nolan M."/>
            <person name="Lipzen A."/>
            <person name="Salamov A."/>
            <person name="Henrissat B."/>
            <person name="Wiebenga A."/>
            <person name="De vries R.P."/>
            <person name="Grigoriev I.V."/>
            <person name="Mortensen U.H."/>
            <person name="Andersen M.R."/>
            <person name="Baker S.E."/>
        </authorList>
    </citation>
    <scope>NUCLEOTIDE SEQUENCE [LARGE SCALE GENOMIC DNA]</scope>
    <source>
        <strain evidence="2 3">CBS 707.79</strain>
    </source>
</reference>
<accession>A0A319DGH9</accession>
<dbReference type="AlphaFoldDB" id="A0A319DGH9"/>
<organism evidence="2 3">
    <name type="scientific">Aspergillus ellipticus CBS 707.79</name>
    <dbReference type="NCBI Taxonomy" id="1448320"/>
    <lineage>
        <taxon>Eukaryota</taxon>
        <taxon>Fungi</taxon>
        <taxon>Dikarya</taxon>
        <taxon>Ascomycota</taxon>
        <taxon>Pezizomycotina</taxon>
        <taxon>Eurotiomycetes</taxon>
        <taxon>Eurotiomycetidae</taxon>
        <taxon>Eurotiales</taxon>
        <taxon>Aspergillaceae</taxon>
        <taxon>Aspergillus</taxon>
        <taxon>Aspergillus subgen. Circumdati</taxon>
    </lineage>
</organism>
<evidence type="ECO:0000259" key="1">
    <source>
        <dbReference type="Pfam" id="PF22924"/>
    </source>
</evidence>
<dbReference type="InterPro" id="IPR046373">
    <property type="entry name" value="Acyl-CoA_Oxase/DH_mid-dom_sf"/>
</dbReference>
<dbReference type="PANTHER" id="PTHR10909">
    <property type="entry name" value="ELECTRON TRANSPORT OXIDOREDUCTASE"/>
    <property type="match status" value="1"/>
</dbReference>
<gene>
    <name evidence="2" type="ORF">BO71DRAFT_397012</name>
</gene>
<dbReference type="PANTHER" id="PTHR10909:SF382">
    <property type="entry name" value="ACYL-COENZYME A OXIDASE"/>
    <property type="match status" value="1"/>
</dbReference>
<dbReference type="SUPFAM" id="SSF56645">
    <property type="entry name" value="Acyl-CoA dehydrogenase NM domain-like"/>
    <property type="match status" value="1"/>
</dbReference>
<dbReference type="Proteomes" id="UP000247810">
    <property type="component" value="Unassembled WGS sequence"/>
</dbReference>
<sequence length="574" mass="62725">MRVLSETEMLYDQVWQSTSPTLKLAQSPLMRHASSDLSLQERTRLTYQRAKALAEAYDLNIKDVVYISPRLWQLHTDLIGAMDGGTTTLVSIQYNLFVGTVAPFAATRPDLQPILQRAMKFDVSAQFMLTEVGHGLDARNLETTATLLPDGGFELNSPSPGAAKCMPPTTPRGGLPVVAVVIARLIVEGEDRGVRPFLVSLTDGSEMCKGVVSKVLPPRTGAHPVDHALTYFDHVHLPSSALLGSLEKPRSERDDFFSTIQRVSVGTLLLSGGCIPLLRIAVYNASQFSFQRMILGHDGKKMPVMKFRTQHLPILHAIAQVHVLQAFFVQAAVGFRGPKTDPRVRHAIATAFKAVALHHFAKSIKTLNEGCGWQGYYGHNQILQAELEFRAVGTAEGDIRVLAIRLASELLIGRYQVPPPRDPTSLIARHEMGLFTEAQETLQALGGIHRSEEFNRDILPLALPLVQAIGYRMAVEAAIDAGIDPSLRALYESGVVKEDPAWFSEQGGLSRHAQKEMETQAADAVLPNLPGLVQGTGAQPYSTAPMASRPLWDGFVSELETFSGDASFDLMSPL</sequence>
<dbReference type="InterPro" id="IPR036250">
    <property type="entry name" value="AcylCo_DH-like_C"/>
</dbReference>
<dbReference type="InterPro" id="IPR012258">
    <property type="entry name" value="Acyl-CoA_oxidase"/>
</dbReference>
<evidence type="ECO:0000313" key="3">
    <source>
        <dbReference type="Proteomes" id="UP000247810"/>
    </source>
</evidence>
<dbReference type="GO" id="GO:0005777">
    <property type="term" value="C:peroxisome"/>
    <property type="evidence" value="ECO:0007669"/>
    <property type="project" value="InterPro"/>
</dbReference>
<dbReference type="GO" id="GO:0055088">
    <property type="term" value="P:lipid homeostasis"/>
    <property type="evidence" value="ECO:0007669"/>
    <property type="project" value="TreeGrafter"/>
</dbReference>
<dbReference type="VEuPathDB" id="FungiDB:BO71DRAFT_397012"/>
<feature type="domain" description="Acyl-CoA oxidase C-alpha1" evidence="1">
    <location>
        <begin position="290"/>
        <end position="410"/>
    </location>
</feature>
<keyword evidence="3" id="KW-1185">Reference proteome</keyword>
<dbReference type="STRING" id="1448320.A0A319DGH9"/>
<dbReference type="OrthoDB" id="538336at2759"/>
<dbReference type="Gene3D" id="2.40.110.10">
    <property type="entry name" value="Butyryl-CoA Dehydrogenase, subunit A, domain 2"/>
    <property type="match status" value="1"/>
</dbReference>
<dbReference type="GO" id="GO:0003997">
    <property type="term" value="F:acyl-CoA oxidase activity"/>
    <property type="evidence" value="ECO:0007669"/>
    <property type="project" value="InterPro"/>
</dbReference>
<evidence type="ECO:0000313" key="2">
    <source>
        <dbReference type="EMBL" id="PYH96550.1"/>
    </source>
</evidence>
<dbReference type="GO" id="GO:0071949">
    <property type="term" value="F:FAD binding"/>
    <property type="evidence" value="ECO:0007669"/>
    <property type="project" value="InterPro"/>
</dbReference>
<dbReference type="InterPro" id="IPR009100">
    <property type="entry name" value="AcylCoA_DH/oxidase_NM_dom_sf"/>
</dbReference>
<protein>
    <submittedName>
        <fullName evidence="2">Acyl-CoA dehydrogenase NM domain-like protein</fullName>
    </submittedName>
</protein>
<dbReference type="GO" id="GO:0005504">
    <property type="term" value="F:fatty acid binding"/>
    <property type="evidence" value="ECO:0007669"/>
    <property type="project" value="TreeGrafter"/>
</dbReference>
<dbReference type="SUPFAM" id="SSF47203">
    <property type="entry name" value="Acyl-CoA dehydrogenase C-terminal domain-like"/>
    <property type="match status" value="1"/>
</dbReference>
<dbReference type="Pfam" id="PF22924">
    <property type="entry name" value="ACOX_C_alpha1"/>
    <property type="match status" value="1"/>
</dbReference>
<proteinExistence type="predicted"/>
<name>A0A319DGH9_9EURO</name>